<dbReference type="PANTHER" id="PTHR12124:SF47">
    <property type="entry name" value="EXOSOME COMPONENT 10"/>
    <property type="match status" value="1"/>
</dbReference>
<evidence type="ECO:0000256" key="4">
    <source>
        <dbReference type="ARBA" id="ARBA00022801"/>
    </source>
</evidence>
<dbReference type="GO" id="GO:0071040">
    <property type="term" value="P:nuclear polyadenylation-dependent antisense transcript catabolic process"/>
    <property type="evidence" value="ECO:0007669"/>
    <property type="project" value="TreeGrafter"/>
</dbReference>
<evidence type="ECO:0000256" key="3">
    <source>
        <dbReference type="ARBA" id="ARBA00022722"/>
    </source>
</evidence>
<dbReference type="InterPro" id="IPR012337">
    <property type="entry name" value="RNaseH-like_sf"/>
</dbReference>
<comment type="caution">
    <text evidence="12">The sequence shown here is derived from an EMBL/GenBank/DDBJ whole genome shotgun (WGS) entry which is preliminary data.</text>
</comment>
<dbReference type="PROSITE" id="PS50967">
    <property type="entry name" value="HRDC"/>
    <property type="match status" value="1"/>
</dbReference>
<evidence type="ECO:0000256" key="2">
    <source>
        <dbReference type="ARBA" id="ARBA00022552"/>
    </source>
</evidence>
<organism evidence="12 13">
    <name type="scientific">Brachionus calyciflorus</name>
    <dbReference type="NCBI Taxonomy" id="104777"/>
    <lineage>
        <taxon>Eukaryota</taxon>
        <taxon>Metazoa</taxon>
        <taxon>Spiralia</taxon>
        <taxon>Gnathifera</taxon>
        <taxon>Rotifera</taxon>
        <taxon>Eurotatoria</taxon>
        <taxon>Monogononta</taxon>
        <taxon>Pseudotrocha</taxon>
        <taxon>Ploima</taxon>
        <taxon>Brachionidae</taxon>
        <taxon>Brachionus</taxon>
    </lineage>
</organism>
<dbReference type="InterPro" id="IPR044876">
    <property type="entry name" value="HRDC_dom_sf"/>
</dbReference>
<keyword evidence="13" id="KW-1185">Reference proteome</keyword>
<proteinExistence type="inferred from homology"/>
<feature type="compositionally biased region" description="Basic and acidic residues" evidence="10">
    <location>
        <begin position="887"/>
        <end position="905"/>
    </location>
</feature>
<dbReference type="EMBL" id="CAJNOC010001055">
    <property type="protein sequence ID" value="CAF0830592.1"/>
    <property type="molecule type" value="Genomic_DNA"/>
</dbReference>
<dbReference type="GO" id="GO:0005730">
    <property type="term" value="C:nucleolus"/>
    <property type="evidence" value="ECO:0007669"/>
    <property type="project" value="TreeGrafter"/>
</dbReference>
<keyword evidence="2" id="KW-0698">rRNA processing</keyword>
<dbReference type="GO" id="GO:0071038">
    <property type="term" value="P:TRAMP-dependent tRNA surveillance pathway"/>
    <property type="evidence" value="ECO:0007669"/>
    <property type="project" value="TreeGrafter"/>
</dbReference>
<reference evidence="12" key="1">
    <citation type="submission" date="2021-02" db="EMBL/GenBank/DDBJ databases">
        <authorList>
            <person name="Nowell W R."/>
        </authorList>
    </citation>
    <scope>NUCLEOTIDE SEQUENCE</scope>
    <source>
        <strain evidence="12">Ploen Becks lab</strain>
    </source>
</reference>
<evidence type="ECO:0000313" key="12">
    <source>
        <dbReference type="EMBL" id="CAF0830592.1"/>
    </source>
</evidence>
<dbReference type="InterPro" id="IPR002562">
    <property type="entry name" value="3'-5'_exonuclease_dom"/>
</dbReference>
<dbReference type="GO" id="GO:0071051">
    <property type="term" value="P:poly(A)-dependent snoRNA 3'-end processing"/>
    <property type="evidence" value="ECO:0007669"/>
    <property type="project" value="TreeGrafter"/>
</dbReference>
<dbReference type="InterPro" id="IPR012588">
    <property type="entry name" value="Exosome-assoc_fac_Rrp6_N"/>
</dbReference>
<name>A0A813URK3_9BILA</name>
<dbReference type="InterPro" id="IPR010997">
    <property type="entry name" value="HRDC-like_sf"/>
</dbReference>
<gene>
    <name evidence="12" type="ORF">OXX778_LOCUS7944</name>
</gene>
<comment type="subcellular location">
    <subcellularLocation>
        <location evidence="1">Nucleus</location>
    </subcellularLocation>
</comment>
<dbReference type="GO" id="GO:0071037">
    <property type="term" value="P:nuclear polyadenylation-dependent snRNA catabolic process"/>
    <property type="evidence" value="ECO:0007669"/>
    <property type="project" value="TreeGrafter"/>
</dbReference>
<dbReference type="Pfam" id="PF01612">
    <property type="entry name" value="DNA_pol_A_exo1"/>
    <property type="match status" value="1"/>
</dbReference>
<dbReference type="GO" id="GO:0000175">
    <property type="term" value="F:3'-5'-RNA exonuclease activity"/>
    <property type="evidence" value="ECO:0007669"/>
    <property type="project" value="InterPro"/>
</dbReference>
<evidence type="ECO:0000256" key="5">
    <source>
        <dbReference type="ARBA" id="ARBA00022835"/>
    </source>
</evidence>
<keyword evidence="6" id="KW-0269">Exonuclease</keyword>
<evidence type="ECO:0000256" key="7">
    <source>
        <dbReference type="ARBA" id="ARBA00023242"/>
    </source>
</evidence>
<evidence type="ECO:0000256" key="1">
    <source>
        <dbReference type="ARBA" id="ARBA00004123"/>
    </source>
</evidence>
<feature type="domain" description="HRDC" evidence="11">
    <location>
        <begin position="515"/>
        <end position="595"/>
    </location>
</feature>
<dbReference type="GO" id="GO:0000467">
    <property type="term" value="P:exonucleolytic trimming to generate mature 3'-end of 5.8S rRNA from tricistronic rRNA transcript (SSU-rRNA, 5.8S rRNA, LSU-rRNA)"/>
    <property type="evidence" value="ECO:0007669"/>
    <property type="project" value="InterPro"/>
</dbReference>
<dbReference type="GO" id="GO:0071044">
    <property type="term" value="P:histone mRNA catabolic process"/>
    <property type="evidence" value="ECO:0007669"/>
    <property type="project" value="TreeGrafter"/>
</dbReference>
<evidence type="ECO:0000256" key="9">
    <source>
        <dbReference type="ARBA" id="ARBA00070365"/>
    </source>
</evidence>
<evidence type="ECO:0000256" key="10">
    <source>
        <dbReference type="SAM" id="MobiDB-lite"/>
    </source>
</evidence>
<comment type="similarity">
    <text evidence="8">Belongs to the exosome component 10/RRP6 family.</text>
</comment>
<dbReference type="OrthoDB" id="2250022at2759"/>
<dbReference type="PANTHER" id="PTHR12124">
    <property type="entry name" value="POLYMYOSITIS/SCLERODERMA AUTOANTIGEN-RELATED"/>
    <property type="match status" value="1"/>
</dbReference>
<keyword evidence="5" id="KW-0271">Exosome</keyword>
<dbReference type="FunFam" id="1.10.150.80:FF:000001">
    <property type="entry name" value="Putative exosome component 10"/>
    <property type="match status" value="1"/>
</dbReference>
<dbReference type="InterPro" id="IPR045092">
    <property type="entry name" value="Rrp6-like"/>
</dbReference>
<dbReference type="SUPFAM" id="SSF47819">
    <property type="entry name" value="HRDC-like"/>
    <property type="match status" value="1"/>
</dbReference>
<dbReference type="SMART" id="SM00341">
    <property type="entry name" value="HRDC"/>
    <property type="match status" value="1"/>
</dbReference>
<dbReference type="GO" id="GO:0003727">
    <property type="term" value="F:single-stranded RNA binding"/>
    <property type="evidence" value="ECO:0007669"/>
    <property type="project" value="TreeGrafter"/>
</dbReference>
<dbReference type="CDD" id="cd06147">
    <property type="entry name" value="Rrp6p_like_exo"/>
    <property type="match status" value="1"/>
</dbReference>
<dbReference type="Pfam" id="PF08066">
    <property type="entry name" value="PMC2NT"/>
    <property type="match status" value="1"/>
</dbReference>
<keyword evidence="4" id="KW-0378">Hydrolase</keyword>
<evidence type="ECO:0000259" key="11">
    <source>
        <dbReference type="PROSITE" id="PS50967"/>
    </source>
</evidence>
<feature type="region of interest" description="Disordered" evidence="10">
    <location>
        <begin position="884"/>
        <end position="932"/>
    </location>
</feature>
<keyword evidence="7" id="KW-0539">Nucleus</keyword>
<evidence type="ECO:0000256" key="6">
    <source>
        <dbReference type="ARBA" id="ARBA00022839"/>
    </source>
</evidence>
<dbReference type="InterPro" id="IPR002121">
    <property type="entry name" value="HRDC_dom"/>
</dbReference>
<dbReference type="GO" id="GO:0071035">
    <property type="term" value="P:nuclear polyadenylation-dependent rRNA catabolic process"/>
    <property type="evidence" value="ECO:0007669"/>
    <property type="project" value="TreeGrafter"/>
</dbReference>
<keyword evidence="3" id="KW-0540">Nuclease</keyword>
<dbReference type="GO" id="GO:0071039">
    <property type="term" value="P:nuclear polyadenylation-dependent CUT catabolic process"/>
    <property type="evidence" value="ECO:0007669"/>
    <property type="project" value="TreeGrafter"/>
</dbReference>
<dbReference type="FunFam" id="3.30.420.10:FF:000059">
    <property type="entry name" value="Exosome complex exonuclease Rrp6"/>
    <property type="match status" value="1"/>
</dbReference>
<evidence type="ECO:0000256" key="8">
    <source>
        <dbReference type="ARBA" id="ARBA00043957"/>
    </source>
</evidence>
<dbReference type="InterPro" id="IPR049559">
    <property type="entry name" value="Rrp6p-like_exo"/>
</dbReference>
<dbReference type="SMART" id="SM00474">
    <property type="entry name" value="35EXOc"/>
    <property type="match status" value="1"/>
</dbReference>
<dbReference type="Pfam" id="PF00570">
    <property type="entry name" value="HRDC"/>
    <property type="match status" value="1"/>
</dbReference>
<evidence type="ECO:0000313" key="13">
    <source>
        <dbReference type="Proteomes" id="UP000663879"/>
    </source>
</evidence>
<dbReference type="GO" id="GO:0000166">
    <property type="term" value="F:nucleotide binding"/>
    <property type="evidence" value="ECO:0007669"/>
    <property type="project" value="InterPro"/>
</dbReference>
<dbReference type="InterPro" id="IPR036397">
    <property type="entry name" value="RNaseH_sf"/>
</dbReference>
<dbReference type="Gene3D" id="1.10.150.80">
    <property type="entry name" value="HRDC domain"/>
    <property type="match status" value="1"/>
</dbReference>
<dbReference type="Proteomes" id="UP000663879">
    <property type="component" value="Unassembled WGS sequence"/>
</dbReference>
<dbReference type="Gene3D" id="3.30.420.10">
    <property type="entry name" value="Ribonuclease H-like superfamily/Ribonuclease H"/>
    <property type="match status" value="1"/>
</dbReference>
<accession>A0A813URK3</accession>
<dbReference type="GO" id="GO:0000176">
    <property type="term" value="C:nuclear exosome (RNase complex)"/>
    <property type="evidence" value="ECO:0007669"/>
    <property type="project" value="InterPro"/>
</dbReference>
<dbReference type="AlphaFoldDB" id="A0A813URK3"/>
<protein>
    <recommendedName>
        <fullName evidence="9">Exosome complex component 10 homolog</fullName>
    </recommendedName>
</protein>
<sequence length="932" mass="108873">MSETSRMEVASNDQDANLEIQETKFLNFDNFSQFYDTFSNKIKETVGASAKVPLKESDLEYFNAFPSFQTFMKSQNDRILTLMTQVLKNQNVKKSNFNSNKLDDEERIDLLIDINDQLIEKLGIQLDEIQGLRKKTETELKLSSTTLNVTSRNINTSWNKDAGMVINKELAKNLQTTLNRNQTTSSGMEHTQFSMKKGQIQKSQILFEDKIDNSSLPFLPKIKYKPNALKPLPDIFNLIRNDNFEINAEVFQENIELLENPYTHEIEQLTLTEDDLKPLSERQLIPIEKANYKFIDNPDDLKWLCEYLGKENRSKIKEISVDLEHHSYRSFLGFTCLMQISTHDYDFLIDTLKLRSDMHLLNEVFTDWTLLKVLHGSDFDIEWLQKDFGIYIVNMFDTGQAARQLNYPHFSLSYLLQKFCNVTAQKQYQLADWRVRPLSEGMVKYAREDTRYLLYIYDKLKNELVNQSHADMDLNQTSLYQVYEKCKILCKKTYKKPVFYTKGFLTLCQNNSHLNSKQMKALQDLYKWRDRMAREHDESYEFVLKNHQLLKIAELLPREIYGILALCNPVSPLVETNVHEIHEIIKKAREFTGTMTALDIGGQTEDVIGKIESGPKIESIAHTVTFDPDSILNCPHDFPHLKNEPMETEQLQDENAIETAFKSNLGDLLMRPGGVQTTQLPDNFAQKETILMGKFFDKNVLGEKMDKRLRKIEEKVNEIKKEIRNPFELYLPKYYQIMGHRVEPEKYWNLLKSTEKMSQVESEEEMDEKVQETKTEDILMIPLKKQFKLEKNTESKKLKKRLKDVDFSDAIIEYNKMKSESVQALGGEETETQNDQHFNNLSEKVKDNLKSISEFVKKANFSKNFTENAGEFSGYSAENLNQMFSKSHNEQQQEQKQKRFEDKFGKVNKRRATNAVTRSKNNKSFTFKNNSQ</sequence>
<dbReference type="SUPFAM" id="SSF53098">
    <property type="entry name" value="Ribonuclease H-like"/>
    <property type="match status" value="1"/>
</dbReference>
<dbReference type="GO" id="GO:0071036">
    <property type="term" value="P:nuclear polyadenylation-dependent snoRNA catabolic process"/>
    <property type="evidence" value="ECO:0007669"/>
    <property type="project" value="TreeGrafter"/>
</dbReference>
<feature type="compositionally biased region" description="Low complexity" evidence="10">
    <location>
        <begin position="922"/>
        <end position="932"/>
    </location>
</feature>